<dbReference type="PANTHER" id="PTHR32089">
    <property type="entry name" value="METHYL-ACCEPTING CHEMOTAXIS PROTEIN MCPB"/>
    <property type="match status" value="1"/>
</dbReference>
<gene>
    <name evidence="5" type="ORF">SAMN02745218_00745</name>
</gene>
<dbReference type="PROSITE" id="PS50111">
    <property type="entry name" value="CHEMOTAXIS_TRANSDUC_2"/>
    <property type="match status" value="1"/>
</dbReference>
<dbReference type="GO" id="GO:0007165">
    <property type="term" value="P:signal transduction"/>
    <property type="evidence" value="ECO:0007669"/>
    <property type="project" value="UniProtKB-KW"/>
</dbReference>
<keyword evidence="6" id="KW-1185">Reference proteome</keyword>
<evidence type="ECO:0000313" key="6">
    <source>
        <dbReference type="Proteomes" id="UP000184196"/>
    </source>
</evidence>
<dbReference type="Proteomes" id="UP000184196">
    <property type="component" value="Unassembled WGS sequence"/>
</dbReference>
<sequence>MNLLSFKNKKAQPEEISPPPAVEPVEPAAAAGDNGGERRAEQAEPDLLKCALKLAPFIKGMLGEEMGIYVSDLERYIYCDPGQVGLSLKAGDTINEGSVTALTLRTGRRQARRTGKEVYGIPYIGVSYPITDPGTGKVIGTIGMTTPITRQENLIAMSQEMDGQINQIAMATSNLSATSEEVAATTENLNSSAQKIRDEIKKTDGIVNLIEEIAEQTHLLGLNAAIEAARVGDAGRGFNVVAGEIRKLSQDTQRSAREILETLQEVQQSVLELTDSITQLSAAVQEQAASSQEINASVNELTAVSARLKKLADELVV</sequence>
<dbReference type="Pfam" id="PF00015">
    <property type="entry name" value="MCPsignal"/>
    <property type="match status" value="1"/>
</dbReference>
<dbReference type="PANTHER" id="PTHR32089:SF112">
    <property type="entry name" value="LYSOZYME-LIKE PROTEIN-RELATED"/>
    <property type="match status" value="1"/>
</dbReference>
<proteinExistence type="predicted"/>
<dbReference type="GO" id="GO:0016020">
    <property type="term" value="C:membrane"/>
    <property type="evidence" value="ECO:0007669"/>
    <property type="project" value="InterPro"/>
</dbReference>
<dbReference type="EMBL" id="FQUW01000008">
    <property type="protein sequence ID" value="SHE72633.1"/>
    <property type="molecule type" value="Genomic_DNA"/>
</dbReference>
<protein>
    <submittedName>
        <fullName evidence="5">Methyl-accepting chemotaxis protein (MCP) signalling domain-containing protein</fullName>
    </submittedName>
</protein>
<keyword evidence="1 2" id="KW-0807">Transducer</keyword>
<dbReference type="SMART" id="SM00283">
    <property type="entry name" value="MA"/>
    <property type="match status" value="1"/>
</dbReference>
<evidence type="ECO:0000313" key="5">
    <source>
        <dbReference type="EMBL" id="SHE72633.1"/>
    </source>
</evidence>
<feature type="region of interest" description="Disordered" evidence="3">
    <location>
        <begin position="1"/>
        <end position="42"/>
    </location>
</feature>
<evidence type="ECO:0000256" key="3">
    <source>
        <dbReference type="SAM" id="MobiDB-lite"/>
    </source>
</evidence>
<dbReference type="InterPro" id="IPR004089">
    <property type="entry name" value="MCPsignal_dom"/>
</dbReference>
<dbReference type="RefSeq" id="WP_073163297.1">
    <property type="nucleotide sequence ID" value="NZ_FQUW01000008.1"/>
</dbReference>
<feature type="domain" description="Methyl-accepting transducer" evidence="4">
    <location>
        <begin position="152"/>
        <end position="317"/>
    </location>
</feature>
<reference evidence="6" key="1">
    <citation type="submission" date="2016-11" db="EMBL/GenBank/DDBJ databases">
        <authorList>
            <person name="Varghese N."/>
            <person name="Submissions S."/>
        </authorList>
    </citation>
    <scope>NUCLEOTIDE SEQUENCE [LARGE SCALE GENOMIC DNA]</scope>
    <source>
        <strain evidence="6">DSM 11792</strain>
    </source>
</reference>
<dbReference type="AlphaFoldDB" id="A0A1M4VUX3"/>
<name>A0A1M4VUX3_9FIRM</name>
<evidence type="ECO:0000259" key="4">
    <source>
        <dbReference type="PROSITE" id="PS50111"/>
    </source>
</evidence>
<organism evidence="5 6">
    <name type="scientific">Desulfofundulus australicus DSM 11792</name>
    <dbReference type="NCBI Taxonomy" id="1121425"/>
    <lineage>
        <taxon>Bacteria</taxon>
        <taxon>Bacillati</taxon>
        <taxon>Bacillota</taxon>
        <taxon>Clostridia</taxon>
        <taxon>Eubacteriales</taxon>
        <taxon>Peptococcaceae</taxon>
        <taxon>Desulfofundulus</taxon>
    </lineage>
</organism>
<accession>A0A1M4VUX3</accession>
<evidence type="ECO:0000256" key="1">
    <source>
        <dbReference type="ARBA" id="ARBA00023224"/>
    </source>
</evidence>
<evidence type="ECO:0000256" key="2">
    <source>
        <dbReference type="PROSITE-ProRule" id="PRU00284"/>
    </source>
</evidence>
<dbReference type="Gene3D" id="1.10.287.950">
    <property type="entry name" value="Methyl-accepting chemotaxis protein"/>
    <property type="match status" value="1"/>
</dbReference>
<dbReference type="OrthoDB" id="3192at2"/>
<dbReference type="SUPFAM" id="SSF58104">
    <property type="entry name" value="Methyl-accepting chemotaxis protein (MCP) signaling domain"/>
    <property type="match status" value="1"/>
</dbReference>